<evidence type="ECO:0000313" key="1">
    <source>
        <dbReference type="EMBL" id="CAF5175018.1"/>
    </source>
</evidence>
<dbReference type="Pfam" id="PF01041">
    <property type="entry name" value="DegT_DnrJ_EryC1"/>
    <property type="match status" value="1"/>
</dbReference>
<sequence length="402" mass="44790">MAHELRRLFDVPVAQPCANGFISLLLALQSAHIGEDSNDCVLVPSFTMIAVPNAVLYAGATPIFVDNSCDKYNPGVDEYDEAARLVPENYKIKAIIVTHTYSIPADIEQLHDMCVKNNWLLIEDISESIGVTINGQLLGTFGSYACASLYANKIITAGDGGFVLSKDPSVATRLASIVNHGFTPSYHFVHFEPCINGKINGLGAALVTPAIKQISEVIHHRSCMAQWYRQGLCAISEYIKFSPRAGDADGPWVFGIECQSRMDRDRLRHYLAFEHGIETRNYFPSLNIQAAFDNLPKFARATCPHAMRLAEIGFYLPSHYWLREDDVFNICQAIIAFYNKNKDWKMPTNNTLSISLPITLMVNNHTGLFESFGGSTVKDRQVLVDAVHAIDCIHKFFGIHRE</sequence>
<organism evidence="1 2">
    <name type="scientific">Rotaria magnacalcarata</name>
    <dbReference type="NCBI Taxonomy" id="392030"/>
    <lineage>
        <taxon>Eukaryota</taxon>
        <taxon>Metazoa</taxon>
        <taxon>Spiralia</taxon>
        <taxon>Gnathifera</taxon>
        <taxon>Rotifera</taxon>
        <taxon>Eurotatoria</taxon>
        <taxon>Bdelloidea</taxon>
        <taxon>Philodinida</taxon>
        <taxon>Philodinidae</taxon>
        <taxon>Rotaria</taxon>
    </lineage>
</organism>
<dbReference type="GO" id="GO:0008483">
    <property type="term" value="F:transaminase activity"/>
    <property type="evidence" value="ECO:0007669"/>
    <property type="project" value="TreeGrafter"/>
</dbReference>
<name>A0A8S3GZG3_9BILA</name>
<gene>
    <name evidence="1" type="ORF">GIL414_LOCUS67393</name>
</gene>
<dbReference type="AlphaFoldDB" id="A0A8S3GZG3"/>
<reference evidence="1" key="1">
    <citation type="submission" date="2021-02" db="EMBL/GenBank/DDBJ databases">
        <authorList>
            <person name="Nowell W R."/>
        </authorList>
    </citation>
    <scope>NUCLEOTIDE SEQUENCE</scope>
</reference>
<dbReference type="PANTHER" id="PTHR30244">
    <property type="entry name" value="TRANSAMINASE"/>
    <property type="match status" value="1"/>
</dbReference>
<dbReference type="Gene3D" id="3.90.1150.10">
    <property type="entry name" value="Aspartate Aminotransferase, domain 1"/>
    <property type="match status" value="1"/>
</dbReference>
<dbReference type="PIRSF" id="PIRSF000390">
    <property type="entry name" value="PLP_StrS"/>
    <property type="match status" value="1"/>
</dbReference>
<dbReference type="GO" id="GO:0030170">
    <property type="term" value="F:pyridoxal phosphate binding"/>
    <property type="evidence" value="ECO:0007669"/>
    <property type="project" value="TreeGrafter"/>
</dbReference>
<dbReference type="InterPro" id="IPR015422">
    <property type="entry name" value="PyrdxlP-dep_Trfase_small"/>
</dbReference>
<dbReference type="InterPro" id="IPR000653">
    <property type="entry name" value="DegT/StrS_aminotransferase"/>
</dbReference>
<dbReference type="InterPro" id="IPR015421">
    <property type="entry name" value="PyrdxlP-dep_Trfase_major"/>
</dbReference>
<dbReference type="Proteomes" id="UP000681720">
    <property type="component" value="Unassembled WGS sequence"/>
</dbReference>
<dbReference type="GO" id="GO:0000271">
    <property type="term" value="P:polysaccharide biosynthetic process"/>
    <property type="evidence" value="ECO:0007669"/>
    <property type="project" value="TreeGrafter"/>
</dbReference>
<dbReference type="Gene3D" id="3.40.640.10">
    <property type="entry name" value="Type I PLP-dependent aspartate aminotransferase-like (Major domain)"/>
    <property type="match status" value="1"/>
</dbReference>
<dbReference type="InterPro" id="IPR015424">
    <property type="entry name" value="PyrdxlP-dep_Trfase"/>
</dbReference>
<protein>
    <submittedName>
        <fullName evidence="1">Uncharacterized protein</fullName>
    </submittedName>
</protein>
<comment type="caution">
    <text evidence="1">The sequence shown here is derived from an EMBL/GenBank/DDBJ whole genome shotgun (WGS) entry which is preliminary data.</text>
</comment>
<proteinExistence type="predicted"/>
<accession>A0A8S3GZG3</accession>
<dbReference type="SUPFAM" id="SSF53383">
    <property type="entry name" value="PLP-dependent transferases"/>
    <property type="match status" value="1"/>
</dbReference>
<dbReference type="EMBL" id="CAJOBJ010325877">
    <property type="protein sequence ID" value="CAF5175018.1"/>
    <property type="molecule type" value="Genomic_DNA"/>
</dbReference>
<evidence type="ECO:0000313" key="2">
    <source>
        <dbReference type="Proteomes" id="UP000681720"/>
    </source>
</evidence>
<dbReference type="PANTHER" id="PTHR30244:SF34">
    <property type="entry name" value="DTDP-4-AMINO-4,6-DIDEOXYGALACTOSE TRANSAMINASE"/>
    <property type="match status" value="1"/>
</dbReference>
<feature type="non-terminal residue" evidence="1">
    <location>
        <position position="402"/>
    </location>
</feature>